<evidence type="ECO:0000256" key="3">
    <source>
        <dbReference type="ARBA" id="ARBA00022989"/>
    </source>
</evidence>
<evidence type="ECO:0000256" key="2">
    <source>
        <dbReference type="ARBA" id="ARBA00022692"/>
    </source>
</evidence>
<keyword evidence="2 5" id="KW-0812">Transmembrane</keyword>
<dbReference type="PANTHER" id="PTHR37422">
    <property type="entry name" value="TEICHURONIC ACID BIOSYNTHESIS PROTEIN TUAE"/>
    <property type="match status" value="1"/>
</dbReference>
<protein>
    <recommendedName>
        <fullName evidence="6">O-antigen ligase-related domain-containing protein</fullName>
    </recommendedName>
</protein>
<evidence type="ECO:0000256" key="4">
    <source>
        <dbReference type="ARBA" id="ARBA00023136"/>
    </source>
</evidence>
<organism evidence="7 8">
    <name type="scientific">Rhodocyclus tenuis</name>
    <name type="common">Rhodospirillum tenue</name>
    <dbReference type="NCBI Taxonomy" id="1066"/>
    <lineage>
        <taxon>Bacteria</taxon>
        <taxon>Pseudomonadati</taxon>
        <taxon>Pseudomonadota</taxon>
        <taxon>Betaproteobacteria</taxon>
        <taxon>Rhodocyclales</taxon>
        <taxon>Rhodocyclaceae</taxon>
        <taxon>Rhodocyclus</taxon>
    </lineage>
</organism>
<dbReference type="InterPro" id="IPR051533">
    <property type="entry name" value="WaaL-like"/>
</dbReference>
<dbReference type="AlphaFoldDB" id="A0A6L5JZN4"/>
<evidence type="ECO:0000313" key="8">
    <source>
        <dbReference type="Proteomes" id="UP000480275"/>
    </source>
</evidence>
<feature type="transmembrane region" description="Helical" evidence="5">
    <location>
        <begin position="29"/>
        <end position="46"/>
    </location>
</feature>
<evidence type="ECO:0000256" key="5">
    <source>
        <dbReference type="SAM" id="Phobius"/>
    </source>
</evidence>
<keyword evidence="3 5" id="KW-1133">Transmembrane helix</keyword>
<dbReference type="PANTHER" id="PTHR37422:SF13">
    <property type="entry name" value="LIPOPOLYSACCHARIDE BIOSYNTHESIS PROTEIN PA4999-RELATED"/>
    <property type="match status" value="1"/>
</dbReference>
<proteinExistence type="predicted"/>
<keyword evidence="4 5" id="KW-0472">Membrane</keyword>
<dbReference type="EMBL" id="WIXJ01000012">
    <property type="protein sequence ID" value="MQY52566.1"/>
    <property type="molecule type" value="Genomic_DNA"/>
</dbReference>
<feature type="transmembrane region" description="Helical" evidence="5">
    <location>
        <begin position="361"/>
        <end position="379"/>
    </location>
</feature>
<accession>A0A6L5JZN4</accession>
<comment type="caution">
    <text evidence="7">The sequence shown here is derived from an EMBL/GenBank/DDBJ whole genome shotgun (WGS) entry which is preliminary data.</text>
</comment>
<feature type="domain" description="O-antigen ligase-related" evidence="6">
    <location>
        <begin position="174"/>
        <end position="320"/>
    </location>
</feature>
<gene>
    <name evidence="7" type="ORF">GHK24_12360</name>
</gene>
<dbReference type="InterPro" id="IPR007016">
    <property type="entry name" value="O-antigen_ligase-rel_domated"/>
</dbReference>
<feature type="transmembrane region" description="Helical" evidence="5">
    <location>
        <begin position="144"/>
        <end position="162"/>
    </location>
</feature>
<feature type="transmembrane region" description="Helical" evidence="5">
    <location>
        <begin position="308"/>
        <end position="331"/>
    </location>
</feature>
<evidence type="ECO:0000256" key="1">
    <source>
        <dbReference type="ARBA" id="ARBA00004141"/>
    </source>
</evidence>
<feature type="transmembrane region" description="Helical" evidence="5">
    <location>
        <begin position="210"/>
        <end position="230"/>
    </location>
</feature>
<evidence type="ECO:0000259" key="6">
    <source>
        <dbReference type="Pfam" id="PF04932"/>
    </source>
</evidence>
<dbReference type="Pfam" id="PF04932">
    <property type="entry name" value="Wzy_C"/>
    <property type="match status" value="1"/>
</dbReference>
<feature type="transmembrane region" description="Helical" evidence="5">
    <location>
        <begin position="169"/>
        <end position="190"/>
    </location>
</feature>
<evidence type="ECO:0000313" key="7">
    <source>
        <dbReference type="EMBL" id="MQY52566.1"/>
    </source>
</evidence>
<comment type="subcellular location">
    <subcellularLocation>
        <location evidence="1">Membrane</location>
        <topology evidence="1">Multi-pass membrane protein</topology>
    </subcellularLocation>
</comment>
<feature type="transmembrane region" description="Helical" evidence="5">
    <location>
        <begin position="58"/>
        <end position="77"/>
    </location>
</feature>
<reference evidence="7 8" key="1">
    <citation type="submission" date="2019-10" db="EMBL/GenBank/DDBJ databases">
        <title>Whole-genome sequence of the purple nonsulfur photosynthetic bacterium Rhodocyclus tenuis.</title>
        <authorList>
            <person name="Kyndt J.A."/>
            <person name="Meyer T.E."/>
        </authorList>
    </citation>
    <scope>NUCLEOTIDE SEQUENCE [LARGE SCALE GENOMIC DNA]</scope>
    <source>
        <strain evidence="7 8">DSM 110</strain>
    </source>
</reference>
<dbReference type="Proteomes" id="UP000480275">
    <property type="component" value="Unassembled WGS sequence"/>
</dbReference>
<feature type="transmembrane region" description="Helical" evidence="5">
    <location>
        <begin position="115"/>
        <end position="132"/>
    </location>
</feature>
<sequence>MELKKNKMLLAAAWGAVISLSMMRISPGLFYTPIYVVALFAILNNENRREISNLGKKLPAFLLYFSFAVASLAWASSVKLVGEALREDILTPLLAMTASFYAAQKLTAQSTSRTLLLGAWVTFLLGTVFSYFKNGATDTLFETVGYYSSYVFFLAGASVPFLSSRTRVLFYPIVAGLLFLTHQRAAWIVFPLFGCVDLWLNRENFPNKKLLVTTVVLIIALSVTLLKVVAEQKPVDSSNPEVQAHNLAERLAKNERIKPWEDWIHRGMESPLVGQGFGRKNVENHFSTGDDWAEKNLHHAHNIILNNFLQLGLLGALLYLAAQIQLIRFLLQHKSPLAIGAATVVAAFFMRNMFDDFSFQRILIVYALILGWCIGGIRGKTLDHTKEN</sequence>
<name>A0A6L5JZN4_RHOTE</name>
<dbReference type="GO" id="GO:0016020">
    <property type="term" value="C:membrane"/>
    <property type="evidence" value="ECO:0007669"/>
    <property type="project" value="UniProtKB-SubCell"/>
</dbReference>